<protein>
    <submittedName>
        <fullName evidence="2">Uncharacterized protein</fullName>
    </submittedName>
</protein>
<dbReference type="GeneID" id="87903318"/>
<evidence type="ECO:0000256" key="1">
    <source>
        <dbReference type="SAM" id="MobiDB-lite"/>
    </source>
</evidence>
<dbReference type="EMBL" id="JAFFHA010000006">
    <property type="protein sequence ID" value="KAK4654330.1"/>
    <property type="molecule type" value="Genomic_DNA"/>
</dbReference>
<comment type="caution">
    <text evidence="2">The sequence shown here is derived from an EMBL/GenBank/DDBJ whole genome shotgun (WGS) entry which is preliminary data.</text>
</comment>
<reference evidence="2 3" key="1">
    <citation type="journal article" date="2023" name="bioRxiv">
        <title>High-quality genome assemblies of four members of thePodospora anserinaspecies complex.</title>
        <authorList>
            <person name="Ament-Velasquez S.L."/>
            <person name="Vogan A.A."/>
            <person name="Wallerman O."/>
            <person name="Hartmann F."/>
            <person name="Gautier V."/>
            <person name="Silar P."/>
            <person name="Giraud T."/>
            <person name="Johannesson H."/>
        </authorList>
    </citation>
    <scope>NUCLEOTIDE SEQUENCE [LARGE SCALE GENOMIC DNA]</scope>
    <source>
        <strain evidence="2 3">CBS 415.72m</strain>
    </source>
</reference>
<dbReference type="Proteomes" id="UP001323405">
    <property type="component" value="Unassembled WGS sequence"/>
</dbReference>
<organism evidence="2 3">
    <name type="scientific">Podospora pseudocomata</name>
    <dbReference type="NCBI Taxonomy" id="2093779"/>
    <lineage>
        <taxon>Eukaryota</taxon>
        <taxon>Fungi</taxon>
        <taxon>Dikarya</taxon>
        <taxon>Ascomycota</taxon>
        <taxon>Pezizomycotina</taxon>
        <taxon>Sordariomycetes</taxon>
        <taxon>Sordariomycetidae</taxon>
        <taxon>Sordariales</taxon>
        <taxon>Podosporaceae</taxon>
        <taxon>Podospora</taxon>
    </lineage>
</organism>
<feature type="region of interest" description="Disordered" evidence="1">
    <location>
        <begin position="68"/>
        <end position="98"/>
    </location>
</feature>
<name>A0ABR0GF02_9PEZI</name>
<keyword evidence="3" id="KW-1185">Reference proteome</keyword>
<gene>
    <name evidence="2" type="ORF">QC762_0064490</name>
</gene>
<dbReference type="RefSeq" id="XP_062743305.1">
    <property type="nucleotide sequence ID" value="XM_062883658.1"/>
</dbReference>
<accession>A0ABR0GF02</accession>
<proteinExistence type="predicted"/>
<sequence>MSLPSTGLDARREWHLAKESRMFCATVTVDWPEEPRMLHSLQRDFHSTGALVKERPITIGTALMQAQVSQPTKQHNSEYGVGEPSRSGSMTDRYQLAW</sequence>
<evidence type="ECO:0000313" key="3">
    <source>
        <dbReference type="Proteomes" id="UP001323405"/>
    </source>
</evidence>
<evidence type="ECO:0000313" key="2">
    <source>
        <dbReference type="EMBL" id="KAK4654330.1"/>
    </source>
</evidence>